<evidence type="ECO:0000313" key="4">
    <source>
        <dbReference type="Proteomes" id="UP000199648"/>
    </source>
</evidence>
<evidence type="ECO:0008006" key="5">
    <source>
        <dbReference type="Google" id="ProtNLM"/>
    </source>
</evidence>
<evidence type="ECO:0000256" key="1">
    <source>
        <dbReference type="SAM" id="MobiDB-lite"/>
    </source>
</evidence>
<evidence type="ECO:0000256" key="2">
    <source>
        <dbReference type="SAM" id="SignalP"/>
    </source>
</evidence>
<reference evidence="3 4" key="1">
    <citation type="submission" date="2016-10" db="EMBL/GenBank/DDBJ databases">
        <authorList>
            <person name="de Groot N.N."/>
        </authorList>
    </citation>
    <scope>NUCLEOTIDE SEQUENCE [LARGE SCALE GENOMIC DNA]</scope>
    <source>
        <strain evidence="3 4">HLD2</strain>
    </source>
</reference>
<feature type="compositionally biased region" description="Basic and acidic residues" evidence="1">
    <location>
        <begin position="229"/>
        <end position="248"/>
    </location>
</feature>
<dbReference type="InterPro" id="IPR018247">
    <property type="entry name" value="EF_Hand_1_Ca_BS"/>
</dbReference>
<dbReference type="Proteomes" id="UP000199648">
    <property type="component" value="Unassembled WGS sequence"/>
</dbReference>
<dbReference type="SUPFAM" id="SSF47473">
    <property type="entry name" value="EF-hand"/>
    <property type="match status" value="1"/>
</dbReference>
<accession>A0A1G5QX78</accession>
<feature type="signal peptide" evidence="2">
    <location>
        <begin position="1"/>
        <end position="21"/>
    </location>
</feature>
<dbReference type="AlphaFoldDB" id="A0A1G5QX78"/>
<feature type="chain" id="PRO_5011471720" description="EF hand" evidence="2">
    <location>
        <begin position="22"/>
        <end position="280"/>
    </location>
</feature>
<dbReference type="PROSITE" id="PS00018">
    <property type="entry name" value="EF_HAND_1"/>
    <property type="match status" value="1"/>
</dbReference>
<protein>
    <recommendedName>
        <fullName evidence="5">EF hand</fullName>
    </recommendedName>
</protein>
<organism evidence="3 4">
    <name type="scientific">Thiohalomonas denitrificans</name>
    <dbReference type="NCBI Taxonomy" id="415747"/>
    <lineage>
        <taxon>Bacteria</taxon>
        <taxon>Pseudomonadati</taxon>
        <taxon>Pseudomonadota</taxon>
        <taxon>Gammaproteobacteria</taxon>
        <taxon>Thiohalomonadales</taxon>
        <taxon>Thiohalomonadaceae</taxon>
        <taxon>Thiohalomonas</taxon>
    </lineage>
</organism>
<dbReference type="RefSeq" id="WP_092998572.1">
    <property type="nucleotide sequence ID" value="NZ_FMWD01000010.1"/>
</dbReference>
<gene>
    <name evidence="3" type="ORF">SAMN03097708_02889</name>
</gene>
<dbReference type="EMBL" id="FMWD01000010">
    <property type="protein sequence ID" value="SCZ65851.1"/>
    <property type="molecule type" value="Genomic_DNA"/>
</dbReference>
<feature type="region of interest" description="Disordered" evidence="1">
    <location>
        <begin position="220"/>
        <end position="250"/>
    </location>
</feature>
<dbReference type="InterPro" id="IPR011992">
    <property type="entry name" value="EF-hand-dom_pair"/>
</dbReference>
<evidence type="ECO:0000313" key="3">
    <source>
        <dbReference type="EMBL" id="SCZ65851.1"/>
    </source>
</evidence>
<keyword evidence="2" id="KW-0732">Signal</keyword>
<keyword evidence="4" id="KW-1185">Reference proteome</keyword>
<name>A0A1G5QX78_9GAMM</name>
<dbReference type="OrthoDB" id="1350443at2"/>
<proteinExistence type="predicted"/>
<sequence>MKTSAIITLVAALGISMGLIAQEENETQREAAQGVTPDDTQQLINDWPDVSKEAANTMTEKYGQPDEATPTMLVWHNNGPWLRTIVYKEEIDHDFPVPHKDVLEQFVSYEVPPDKFDDLAEYDGSVIAERTKGELSARCDKEAANYLAINLADDVVKGERSVEEAREFYAETIKELMQGEKPEYTTALLFDPPPVRQARDSDERAISVAELEQLRQGEMEGAEIATFSELDKDDSGDISRQEAEDNQRLSDAWEQFDLDDNDRLDPAEFSAFEAETKDQQ</sequence>
<dbReference type="Gene3D" id="1.10.238.10">
    <property type="entry name" value="EF-hand"/>
    <property type="match status" value="1"/>
</dbReference>